<protein>
    <submittedName>
        <fullName evidence="1">Predicted protein</fullName>
    </submittedName>
</protein>
<dbReference type="AlphaFoldDB" id="D7KVE6"/>
<evidence type="ECO:0000313" key="1">
    <source>
        <dbReference type="EMBL" id="EFH62764.1"/>
    </source>
</evidence>
<evidence type="ECO:0000313" key="2">
    <source>
        <dbReference type="Proteomes" id="UP000008694"/>
    </source>
</evidence>
<keyword evidence="2" id="KW-1185">Reference proteome</keyword>
<gene>
    <name evidence="1" type="ORF">ARALYDRAFT_893313</name>
</gene>
<dbReference type="Gramene" id="scaffold_200387.1">
    <property type="protein sequence ID" value="scaffold_200387.1"/>
    <property type="gene ID" value="scaffold_200387.1"/>
</dbReference>
<dbReference type="Proteomes" id="UP000008694">
    <property type="component" value="Unassembled WGS sequence"/>
</dbReference>
<proteinExistence type="predicted"/>
<organism evidence="2">
    <name type="scientific">Arabidopsis lyrata subsp. lyrata</name>
    <name type="common">Lyre-leaved rock-cress</name>
    <dbReference type="NCBI Taxonomy" id="81972"/>
    <lineage>
        <taxon>Eukaryota</taxon>
        <taxon>Viridiplantae</taxon>
        <taxon>Streptophyta</taxon>
        <taxon>Embryophyta</taxon>
        <taxon>Tracheophyta</taxon>
        <taxon>Spermatophyta</taxon>
        <taxon>Magnoliopsida</taxon>
        <taxon>eudicotyledons</taxon>
        <taxon>Gunneridae</taxon>
        <taxon>Pentapetalae</taxon>
        <taxon>rosids</taxon>
        <taxon>malvids</taxon>
        <taxon>Brassicales</taxon>
        <taxon>Brassicaceae</taxon>
        <taxon>Camelineae</taxon>
        <taxon>Arabidopsis</taxon>
    </lineage>
</organism>
<dbReference type="HOGENOM" id="CLU_2743455_0_0_1"/>
<reference evidence="2" key="1">
    <citation type="journal article" date="2011" name="Nat. Genet.">
        <title>The Arabidopsis lyrata genome sequence and the basis of rapid genome size change.</title>
        <authorList>
            <person name="Hu T.T."/>
            <person name="Pattyn P."/>
            <person name="Bakker E.G."/>
            <person name="Cao J."/>
            <person name="Cheng J.-F."/>
            <person name="Clark R.M."/>
            <person name="Fahlgren N."/>
            <person name="Fawcett J.A."/>
            <person name="Grimwood J."/>
            <person name="Gundlach H."/>
            <person name="Haberer G."/>
            <person name="Hollister J.D."/>
            <person name="Ossowski S."/>
            <person name="Ottilar R.P."/>
            <person name="Salamov A.A."/>
            <person name="Schneeberger K."/>
            <person name="Spannagl M."/>
            <person name="Wang X."/>
            <person name="Yang L."/>
            <person name="Nasrallah M.E."/>
            <person name="Bergelson J."/>
            <person name="Carrington J.C."/>
            <person name="Gaut B.S."/>
            <person name="Schmutz J."/>
            <person name="Mayer K.F.X."/>
            <person name="Van de Peer Y."/>
            <person name="Grigoriev I.V."/>
            <person name="Nordborg M."/>
            <person name="Weigel D."/>
            <person name="Guo Y.-L."/>
        </authorList>
    </citation>
    <scope>NUCLEOTIDE SEQUENCE [LARGE SCALE GENOMIC DNA]</scope>
    <source>
        <strain evidence="2">cv. MN47</strain>
    </source>
</reference>
<name>D7KVE6_ARALL</name>
<accession>D7KVE6</accession>
<dbReference type="EMBL" id="GL348714">
    <property type="protein sequence ID" value="EFH62764.1"/>
    <property type="molecule type" value="Genomic_DNA"/>
</dbReference>
<sequence length="71" mass="7832">MDTEAPQNGIVPSAQPAKLQNDVTFTNTFNGFSSPARNEKTKQCSKRSVSCIMDPIVLNNRFDPHVSCIMC</sequence>